<dbReference type="OrthoDB" id="2563021at2759"/>
<evidence type="ECO:0000313" key="5">
    <source>
        <dbReference type="Proteomes" id="UP000807469"/>
    </source>
</evidence>
<dbReference type="EMBL" id="MU155325">
    <property type="protein sequence ID" value="KAF9475638.1"/>
    <property type="molecule type" value="Genomic_DNA"/>
</dbReference>
<feature type="compositionally biased region" description="Basic and acidic residues" evidence="1">
    <location>
        <begin position="458"/>
        <end position="468"/>
    </location>
</feature>
<evidence type="ECO:0000256" key="2">
    <source>
        <dbReference type="SAM" id="Phobius"/>
    </source>
</evidence>
<protein>
    <recommendedName>
        <fullName evidence="6">Fibronectin type-III domain-containing protein</fullName>
    </recommendedName>
</protein>
<feature type="transmembrane region" description="Helical" evidence="2">
    <location>
        <begin position="266"/>
        <end position="287"/>
    </location>
</feature>
<gene>
    <name evidence="4" type="ORF">BDN70DRAFT_955224</name>
</gene>
<keyword evidence="2" id="KW-0472">Membrane</keyword>
<feature type="chain" id="PRO_5040441340" description="Fibronectin type-III domain-containing protein" evidence="3">
    <location>
        <begin position="30"/>
        <end position="498"/>
    </location>
</feature>
<keyword evidence="5" id="KW-1185">Reference proteome</keyword>
<evidence type="ECO:0000313" key="4">
    <source>
        <dbReference type="EMBL" id="KAF9475638.1"/>
    </source>
</evidence>
<evidence type="ECO:0008006" key="6">
    <source>
        <dbReference type="Google" id="ProtNLM"/>
    </source>
</evidence>
<feature type="signal peptide" evidence="3">
    <location>
        <begin position="1"/>
        <end position="29"/>
    </location>
</feature>
<dbReference type="Proteomes" id="UP000807469">
    <property type="component" value="Unassembled WGS sequence"/>
</dbReference>
<accession>A0A9P5YTQ3</accession>
<reference evidence="4" key="1">
    <citation type="submission" date="2020-11" db="EMBL/GenBank/DDBJ databases">
        <authorList>
            <consortium name="DOE Joint Genome Institute"/>
            <person name="Ahrendt S."/>
            <person name="Riley R."/>
            <person name="Andreopoulos W."/>
            <person name="Labutti K."/>
            <person name="Pangilinan J."/>
            <person name="Ruiz-Duenas F.J."/>
            <person name="Barrasa J.M."/>
            <person name="Sanchez-Garcia M."/>
            <person name="Camarero S."/>
            <person name="Miyauchi S."/>
            <person name="Serrano A."/>
            <person name="Linde D."/>
            <person name="Babiker R."/>
            <person name="Drula E."/>
            <person name="Ayuso-Fernandez I."/>
            <person name="Pacheco R."/>
            <person name="Padilla G."/>
            <person name="Ferreira P."/>
            <person name="Barriuso J."/>
            <person name="Kellner H."/>
            <person name="Castanera R."/>
            <person name="Alfaro M."/>
            <person name="Ramirez L."/>
            <person name="Pisabarro A.G."/>
            <person name="Kuo A."/>
            <person name="Tritt A."/>
            <person name="Lipzen A."/>
            <person name="He G."/>
            <person name="Yan M."/>
            <person name="Ng V."/>
            <person name="Cullen D."/>
            <person name="Martin F."/>
            <person name="Rosso M.-N."/>
            <person name="Henrissat B."/>
            <person name="Hibbett D."/>
            <person name="Martinez A.T."/>
            <person name="Grigoriev I.V."/>
        </authorList>
    </citation>
    <scope>NUCLEOTIDE SEQUENCE</scope>
    <source>
        <strain evidence="4">CIRM-BRFM 674</strain>
    </source>
</reference>
<organism evidence="4 5">
    <name type="scientific">Pholiota conissans</name>
    <dbReference type="NCBI Taxonomy" id="109636"/>
    <lineage>
        <taxon>Eukaryota</taxon>
        <taxon>Fungi</taxon>
        <taxon>Dikarya</taxon>
        <taxon>Basidiomycota</taxon>
        <taxon>Agaricomycotina</taxon>
        <taxon>Agaricomycetes</taxon>
        <taxon>Agaricomycetidae</taxon>
        <taxon>Agaricales</taxon>
        <taxon>Agaricineae</taxon>
        <taxon>Strophariaceae</taxon>
        <taxon>Pholiota</taxon>
    </lineage>
</organism>
<comment type="caution">
    <text evidence="4">The sequence shown here is derived from an EMBL/GenBank/DDBJ whole genome shotgun (WGS) entry which is preliminary data.</text>
</comment>
<sequence length="498" mass="53546">MRPAMARWWVRFWPTTLLLYFAKSSVVQGVVTPFMPQSFFFDWNIPGQPLPIPTTEQCQSIHITWSRSAATGPNPTAPYYLQVYTSIYTVPFIISVGDVLSYDWAVPFAPGTLYQICMFDKFGNTGGCQDTYTVIPPQSTPTCANITYPSPLGVSALVDNGPMSQYGWIDQCTDISLMPTNGTPPYTLTIAPALHPPYNMTADRVRTMNWTVSLNWASPFFISLVDSTGASWSNGPLHAGGGGTIACLAGNVTAVPTGEVKVPITIGSGIGGLVIGLFIGLSAAYLFMKRCFEKKLEEIRFVEVQSNYGSPNAPAYDGLGPSQHRPPPLPSSLVAVTRSVQPVATSPTLLHRMGPGHGYQIEPLILSDAPGHVPAMNDTRSTSAYESNLSGRMASAYDPTTSSPVGPSGHGQLYVLHHDSIVPPVTIFHQQGTQIVELPPRYPQNIASQSDALTETRATGDGRSDDAANKALVSDQLRKPKRKPAQDDGGSGSKSHGT</sequence>
<keyword evidence="2" id="KW-1133">Transmembrane helix</keyword>
<proteinExistence type="predicted"/>
<name>A0A9P5YTQ3_9AGAR</name>
<dbReference type="AlphaFoldDB" id="A0A9P5YTQ3"/>
<evidence type="ECO:0000256" key="3">
    <source>
        <dbReference type="SAM" id="SignalP"/>
    </source>
</evidence>
<keyword evidence="3" id="KW-0732">Signal</keyword>
<keyword evidence="2" id="KW-0812">Transmembrane</keyword>
<evidence type="ECO:0000256" key="1">
    <source>
        <dbReference type="SAM" id="MobiDB-lite"/>
    </source>
</evidence>
<feature type="region of interest" description="Disordered" evidence="1">
    <location>
        <begin position="450"/>
        <end position="498"/>
    </location>
</feature>